<dbReference type="GO" id="GO:0015078">
    <property type="term" value="F:proton transmembrane transporter activity"/>
    <property type="evidence" value="ECO:0007669"/>
    <property type="project" value="InterPro"/>
</dbReference>
<keyword evidence="4 12" id="KW-0813">Transport</keyword>
<keyword evidence="9 12" id="KW-0406">Ion transport</keyword>
<dbReference type="GeneID" id="87711869"/>
<evidence type="ECO:0000256" key="12">
    <source>
        <dbReference type="RuleBase" id="RU003661"/>
    </source>
</evidence>
<keyword evidence="8 13" id="KW-1133">Transmembrane helix</keyword>
<comment type="subunit">
    <text evidence="3">F-type ATPases have 2 components, CF(1) - the catalytic core - and CF(0) - the membrane proton channel.</text>
</comment>
<evidence type="ECO:0000256" key="5">
    <source>
        <dbReference type="ARBA" id="ARBA00022547"/>
    </source>
</evidence>
<sequence>MPQMAPLAWLKLMIMFSIMLIIVNTMLYFNKNYQIKPSSNKIMTNNSNWKW</sequence>
<protein>
    <recommendedName>
        <fullName evidence="12">ATP synthase complex subunit 8</fullName>
    </recommendedName>
</protein>
<comment type="subcellular location">
    <subcellularLocation>
        <location evidence="1 12">Mitochondrion membrane</location>
        <topology evidence="1 12">Single-pass membrane protein</topology>
    </subcellularLocation>
</comment>
<keyword evidence="7 12" id="KW-0375">Hydrogen ion transport</keyword>
<evidence type="ECO:0000256" key="6">
    <source>
        <dbReference type="ARBA" id="ARBA00022692"/>
    </source>
</evidence>
<organism evidence="14">
    <name type="scientific">Haloveloides sundaensis</name>
    <dbReference type="NCBI Taxonomy" id="3095933"/>
    <lineage>
        <taxon>Eukaryota</taxon>
        <taxon>Metazoa</taxon>
        <taxon>Ecdysozoa</taxon>
        <taxon>Arthropoda</taxon>
        <taxon>Hexapoda</taxon>
        <taxon>Insecta</taxon>
        <taxon>Pterygota</taxon>
        <taxon>Neoptera</taxon>
        <taxon>Paraneoptera</taxon>
        <taxon>Hemiptera</taxon>
        <taxon>Heteroptera</taxon>
        <taxon>Gerromorpha</taxon>
        <taxon>Gerroidea</taxon>
        <taxon>Veliidae</taxon>
        <taxon>Haloveliinae</taxon>
        <taxon>Haloveloides</taxon>
    </lineage>
</organism>
<evidence type="ECO:0000256" key="2">
    <source>
        <dbReference type="ARBA" id="ARBA00008892"/>
    </source>
</evidence>
<dbReference type="CTD" id="4509"/>
<evidence type="ECO:0000256" key="7">
    <source>
        <dbReference type="ARBA" id="ARBA00022781"/>
    </source>
</evidence>
<dbReference type="EMBL" id="OR804150">
    <property type="protein sequence ID" value="WPW47168.1"/>
    <property type="molecule type" value="Genomic_DNA"/>
</dbReference>
<reference evidence="14" key="1">
    <citation type="journal article" date="2024" name="Insect Syst Divers">
        <title>Skimming the skaters: genome skimming improves phylogenetic resolution of Halobatinae (Hemiptera: Gerridae).</title>
        <authorList>
            <person name="Chang J.J.M."/>
            <person name="Raupach M.J."/>
            <person name="Cheng L."/>
            <person name="Damgaard J."/>
            <person name="Hongjamrassilp W."/>
            <person name="Ip Y.C.A."/>
            <person name="Ng M.H.-C."/>
            <person name="Chan W.W.R."/>
            <person name="Kunning I."/>
            <person name="Liang B.J.Y."/>
            <person name="Maggioni D."/>
            <person name="Mana R.R."/>
            <person name="Mishra H."/>
            <person name="Mowe M.A.D."/>
            <person name="Wainwright B.J."/>
            <person name="Whitney J.L."/>
            <person name="Wolfe K."/>
            <person name="Yeo D.C.J."/>
            <person name="Huang D."/>
        </authorList>
    </citation>
    <scope>NUCLEOTIDE SEQUENCE</scope>
</reference>
<evidence type="ECO:0000256" key="4">
    <source>
        <dbReference type="ARBA" id="ARBA00022448"/>
    </source>
</evidence>
<feature type="transmembrane region" description="Helical" evidence="13">
    <location>
        <begin position="6"/>
        <end position="29"/>
    </location>
</feature>
<evidence type="ECO:0000256" key="9">
    <source>
        <dbReference type="ARBA" id="ARBA00023065"/>
    </source>
</evidence>
<evidence type="ECO:0000256" key="13">
    <source>
        <dbReference type="SAM" id="Phobius"/>
    </source>
</evidence>
<evidence type="ECO:0000256" key="10">
    <source>
        <dbReference type="ARBA" id="ARBA00023128"/>
    </source>
</evidence>
<dbReference type="AlphaFoldDB" id="A0AB38Z6U9"/>
<dbReference type="Pfam" id="PF00895">
    <property type="entry name" value="ATP-synt_8"/>
    <property type="match status" value="1"/>
</dbReference>
<evidence type="ECO:0000256" key="8">
    <source>
        <dbReference type="ARBA" id="ARBA00022989"/>
    </source>
</evidence>
<dbReference type="GO" id="GO:0031966">
    <property type="term" value="C:mitochondrial membrane"/>
    <property type="evidence" value="ECO:0007669"/>
    <property type="project" value="UniProtKB-SubCell"/>
</dbReference>
<keyword evidence="5 12" id="KW-0138">CF(0)</keyword>
<evidence type="ECO:0000256" key="3">
    <source>
        <dbReference type="ARBA" id="ARBA00011291"/>
    </source>
</evidence>
<dbReference type="InterPro" id="IPR001421">
    <property type="entry name" value="ATP8_metazoa"/>
</dbReference>
<accession>A0AB38Z6U9</accession>
<dbReference type="GO" id="GO:0045259">
    <property type="term" value="C:proton-transporting ATP synthase complex"/>
    <property type="evidence" value="ECO:0007669"/>
    <property type="project" value="UniProtKB-KW"/>
</dbReference>
<keyword evidence="6 12" id="KW-0812">Transmembrane</keyword>
<comment type="similarity">
    <text evidence="2 12">Belongs to the ATPase protein 8 family.</text>
</comment>
<dbReference type="RefSeq" id="YP_011010527.1">
    <property type="nucleotide sequence ID" value="NC_085400.1"/>
</dbReference>
<keyword evidence="11 13" id="KW-0472">Membrane</keyword>
<keyword evidence="10 12" id="KW-0496">Mitochondrion</keyword>
<evidence type="ECO:0000256" key="1">
    <source>
        <dbReference type="ARBA" id="ARBA00004304"/>
    </source>
</evidence>
<evidence type="ECO:0000313" key="14">
    <source>
        <dbReference type="EMBL" id="WPW47168.1"/>
    </source>
</evidence>
<geneLocation type="mitochondrion" evidence="14"/>
<name>A0AB38Z6U9_9HEMI</name>
<proteinExistence type="inferred from homology"/>
<dbReference type="GO" id="GO:0015986">
    <property type="term" value="P:proton motive force-driven ATP synthesis"/>
    <property type="evidence" value="ECO:0007669"/>
    <property type="project" value="InterPro"/>
</dbReference>
<gene>
    <name evidence="14" type="primary">ATP8</name>
</gene>
<evidence type="ECO:0000256" key="11">
    <source>
        <dbReference type="ARBA" id="ARBA00023136"/>
    </source>
</evidence>